<evidence type="ECO:0000313" key="3">
    <source>
        <dbReference type="EMBL" id="AOS44766.1"/>
    </source>
</evidence>
<evidence type="ECO:0000259" key="2">
    <source>
        <dbReference type="Pfam" id="PF02018"/>
    </source>
</evidence>
<accession>A0A1D8AV93</accession>
<dbReference type="Pfam" id="PF02018">
    <property type="entry name" value="CBM_4_9"/>
    <property type="match status" value="1"/>
</dbReference>
<dbReference type="OrthoDB" id="9771116at2"/>
<dbReference type="SUPFAM" id="SSF49785">
    <property type="entry name" value="Galactose-binding domain-like"/>
    <property type="match status" value="1"/>
</dbReference>
<keyword evidence="4" id="KW-1185">Reference proteome</keyword>
<dbReference type="KEGG" id="obg:Verru16b_01834"/>
<evidence type="ECO:0000256" key="1">
    <source>
        <dbReference type="ARBA" id="ARBA00022801"/>
    </source>
</evidence>
<organism evidence="3 4">
    <name type="scientific">Lacunisphaera limnophila</name>
    <dbReference type="NCBI Taxonomy" id="1838286"/>
    <lineage>
        <taxon>Bacteria</taxon>
        <taxon>Pseudomonadati</taxon>
        <taxon>Verrucomicrobiota</taxon>
        <taxon>Opitutia</taxon>
        <taxon>Opitutales</taxon>
        <taxon>Opitutaceae</taxon>
        <taxon>Lacunisphaera</taxon>
    </lineage>
</organism>
<evidence type="ECO:0000313" key="4">
    <source>
        <dbReference type="Proteomes" id="UP000095228"/>
    </source>
</evidence>
<gene>
    <name evidence="3" type="ORF">Verru16b_01834</name>
</gene>
<protein>
    <submittedName>
        <fullName evidence="3">Carbohydrate binding domain protein</fullName>
    </submittedName>
</protein>
<feature type="domain" description="CBM-cenC" evidence="2">
    <location>
        <begin position="53"/>
        <end position="180"/>
    </location>
</feature>
<dbReference type="STRING" id="1838286.Verru16b_01834"/>
<dbReference type="GO" id="GO:0016798">
    <property type="term" value="F:hydrolase activity, acting on glycosyl bonds"/>
    <property type="evidence" value="ECO:0007669"/>
    <property type="project" value="InterPro"/>
</dbReference>
<sequence>MRSLSPSLAANSQQRPNQPFRSRGVITLLMATALLGGFFCPARAADPVTAVAEMLHNGDFSAGLTHWESEQANGATARIDVVPDGPAGHPALRFEVLSVSDQSWRLQWSQKRISITQGRPYVLTFWARAKNAGAINVTCMQNHAPWDHATQAKFELTPEWRQFEFPFTGAWDDTDARISFTNLGTAIGQEYWFARCSLQPR</sequence>
<keyword evidence="1" id="KW-0378">Hydrolase</keyword>
<dbReference type="InterPro" id="IPR003305">
    <property type="entry name" value="CenC_carb-bd"/>
</dbReference>
<reference evidence="3 4" key="1">
    <citation type="submission" date="2016-06" db="EMBL/GenBank/DDBJ databases">
        <title>Three novel species with peptidoglycan cell walls form the new genus Lacunisphaera gen. nov. in the family Opitutaceae of the verrucomicrobial subdivision 4.</title>
        <authorList>
            <person name="Rast P."/>
            <person name="Gloeckner I."/>
            <person name="Jogler M."/>
            <person name="Boedeker C."/>
            <person name="Jeske O."/>
            <person name="Wiegand S."/>
            <person name="Reinhardt R."/>
            <person name="Schumann P."/>
            <person name="Rohde M."/>
            <person name="Spring S."/>
            <person name="Gloeckner F.O."/>
            <person name="Jogler C."/>
        </authorList>
    </citation>
    <scope>NUCLEOTIDE SEQUENCE [LARGE SCALE GENOMIC DNA]</scope>
    <source>
        <strain evidence="3 4">IG16b</strain>
    </source>
</reference>
<proteinExistence type="predicted"/>
<dbReference type="EMBL" id="CP016094">
    <property type="protein sequence ID" value="AOS44766.1"/>
    <property type="molecule type" value="Genomic_DNA"/>
</dbReference>
<dbReference type="Gene3D" id="2.60.120.260">
    <property type="entry name" value="Galactose-binding domain-like"/>
    <property type="match status" value="1"/>
</dbReference>
<dbReference type="AlphaFoldDB" id="A0A1D8AV93"/>
<name>A0A1D8AV93_9BACT</name>
<dbReference type="Proteomes" id="UP000095228">
    <property type="component" value="Chromosome"/>
</dbReference>
<dbReference type="InterPro" id="IPR008979">
    <property type="entry name" value="Galactose-bd-like_sf"/>
</dbReference>